<dbReference type="AlphaFoldDB" id="A0A9P6ZHJ8"/>
<comment type="caution">
    <text evidence="2">The sequence shown here is derived from an EMBL/GenBank/DDBJ whole genome shotgun (WGS) entry which is preliminary data.</text>
</comment>
<evidence type="ECO:0000259" key="1">
    <source>
        <dbReference type="Pfam" id="PF18803"/>
    </source>
</evidence>
<evidence type="ECO:0000313" key="2">
    <source>
        <dbReference type="EMBL" id="KAG1763981.1"/>
    </source>
</evidence>
<name>A0A9P6ZHJ8_9AGAM</name>
<accession>A0A9P6ZHJ8</accession>
<dbReference type="InterPro" id="IPR041457">
    <property type="entry name" value="CxC2_KDZ-assoc"/>
</dbReference>
<dbReference type="OrthoDB" id="3149508at2759"/>
<feature type="non-terminal residue" evidence="2">
    <location>
        <position position="85"/>
    </location>
</feature>
<protein>
    <recommendedName>
        <fullName evidence="1">CxC2-like cysteine cluster KDZ transposase-associated domain-containing protein</fullName>
    </recommendedName>
</protein>
<dbReference type="EMBL" id="JABBWD010000138">
    <property type="protein sequence ID" value="KAG1763981.1"/>
    <property type="molecule type" value="Genomic_DNA"/>
</dbReference>
<gene>
    <name evidence="2" type="ORF">EV702DRAFT_952285</name>
</gene>
<dbReference type="Proteomes" id="UP000714275">
    <property type="component" value="Unassembled WGS sequence"/>
</dbReference>
<proteinExistence type="predicted"/>
<sequence>MVIVDKLGVHHLKVQCCDCPNAMSPDIQMFQHGFFPASFNRLKTVFTFRVLNDFLLDNLECGTSAMNHYSKRQQMTSSMFPHLVP</sequence>
<reference evidence="2" key="1">
    <citation type="journal article" date="2020" name="New Phytol.">
        <title>Comparative genomics reveals dynamic genome evolution in host specialist ectomycorrhizal fungi.</title>
        <authorList>
            <person name="Lofgren L.A."/>
            <person name="Nguyen N.H."/>
            <person name="Vilgalys R."/>
            <person name="Ruytinx J."/>
            <person name="Liao H.L."/>
            <person name="Branco S."/>
            <person name="Kuo A."/>
            <person name="LaButti K."/>
            <person name="Lipzen A."/>
            <person name="Andreopoulos W."/>
            <person name="Pangilinan J."/>
            <person name="Riley R."/>
            <person name="Hundley H."/>
            <person name="Na H."/>
            <person name="Barry K."/>
            <person name="Grigoriev I.V."/>
            <person name="Stajich J.E."/>
            <person name="Kennedy P.G."/>
        </authorList>
    </citation>
    <scope>NUCLEOTIDE SEQUENCE</scope>
    <source>
        <strain evidence="2">DOB743</strain>
    </source>
</reference>
<feature type="domain" description="CxC2-like cysteine cluster KDZ transposase-associated" evidence="1">
    <location>
        <begin position="1"/>
        <end position="78"/>
    </location>
</feature>
<evidence type="ECO:0000313" key="3">
    <source>
        <dbReference type="Proteomes" id="UP000714275"/>
    </source>
</evidence>
<organism evidence="2 3">
    <name type="scientific">Suillus placidus</name>
    <dbReference type="NCBI Taxonomy" id="48579"/>
    <lineage>
        <taxon>Eukaryota</taxon>
        <taxon>Fungi</taxon>
        <taxon>Dikarya</taxon>
        <taxon>Basidiomycota</taxon>
        <taxon>Agaricomycotina</taxon>
        <taxon>Agaricomycetes</taxon>
        <taxon>Agaricomycetidae</taxon>
        <taxon>Boletales</taxon>
        <taxon>Suillineae</taxon>
        <taxon>Suillaceae</taxon>
        <taxon>Suillus</taxon>
    </lineage>
</organism>
<dbReference type="Pfam" id="PF18803">
    <property type="entry name" value="CxC2"/>
    <property type="match status" value="1"/>
</dbReference>
<keyword evidence="3" id="KW-1185">Reference proteome</keyword>